<organism evidence="2 3">
    <name type="scientific">Falsiruegeria litorea R37</name>
    <dbReference type="NCBI Taxonomy" id="1200284"/>
    <lineage>
        <taxon>Bacteria</taxon>
        <taxon>Pseudomonadati</taxon>
        <taxon>Pseudomonadota</taxon>
        <taxon>Alphaproteobacteria</taxon>
        <taxon>Rhodobacterales</taxon>
        <taxon>Roseobacteraceae</taxon>
        <taxon>Falsiruegeria</taxon>
    </lineage>
</organism>
<evidence type="ECO:0000313" key="3">
    <source>
        <dbReference type="Proteomes" id="UP000193077"/>
    </source>
</evidence>
<keyword evidence="3" id="KW-1185">Reference proteome</keyword>
<keyword evidence="1" id="KW-0732">Signal</keyword>
<dbReference type="PROSITE" id="PS51257">
    <property type="entry name" value="PROKAR_LIPOPROTEIN"/>
    <property type="match status" value="1"/>
</dbReference>
<proteinExistence type="predicted"/>
<evidence type="ECO:0008006" key="4">
    <source>
        <dbReference type="Google" id="ProtNLM"/>
    </source>
</evidence>
<evidence type="ECO:0000313" key="2">
    <source>
        <dbReference type="EMBL" id="SLN61418.1"/>
    </source>
</evidence>
<accession>A0A1Y5TD56</accession>
<dbReference type="InterPro" id="IPR007485">
    <property type="entry name" value="LPS_assembly_LptE"/>
</dbReference>
<dbReference type="EMBL" id="FWFO01000003">
    <property type="protein sequence ID" value="SLN61418.1"/>
    <property type="molecule type" value="Genomic_DNA"/>
</dbReference>
<dbReference type="AlphaFoldDB" id="A0A1Y5TD56"/>
<reference evidence="2 3" key="1">
    <citation type="submission" date="2017-03" db="EMBL/GenBank/DDBJ databases">
        <authorList>
            <person name="Afonso C.L."/>
            <person name="Miller P.J."/>
            <person name="Scott M.A."/>
            <person name="Spackman E."/>
            <person name="Goraichik I."/>
            <person name="Dimitrov K.M."/>
            <person name="Suarez D.L."/>
            <person name="Swayne D.E."/>
        </authorList>
    </citation>
    <scope>NUCLEOTIDE SEQUENCE [LARGE SCALE GENOMIC DNA]</scope>
    <source>
        <strain evidence="2 3">CECT 7639</strain>
    </source>
</reference>
<dbReference type="Gene3D" id="3.30.160.150">
    <property type="entry name" value="Lipoprotein like domain"/>
    <property type="match status" value="1"/>
</dbReference>
<evidence type="ECO:0000256" key="1">
    <source>
        <dbReference type="SAM" id="SignalP"/>
    </source>
</evidence>
<protein>
    <recommendedName>
        <fullName evidence="4">LPS-assembly lipoprotein LptE</fullName>
    </recommendedName>
</protein>
<feature type="chain" id="PRO_5012102287" description="LPS-assembly lipoprotein LptE" evidence="1">
    <location>
        <begin position="18"/>
        <end position="163"/>
    </location>
</feature>
<dbReference type="GO" id="GO:0043165">
    <property type="term" value="P:Gram-negative-bacterium-type cell outer membrane assembly"/>
    <property type="evidence" value="ECO:0007669"/>
    <property type="project" value="InterPro"/>
</dbReference>
<dbReference type="GO" id="GO:0019867">
    <property type="term" value="C:outer membrane"/>
    <property type="evidence" value="ECO:0007669"/>
    <property type="project" value="InterPro"/>
</dbReference>
<name>A0A1Y5TD56_9RHOB</name>
<dbReference type="OrthoDB" id="7629596at2"/>
<dbReference type="Proteomes" id="UP000193077">
    <property type="component" value="Unassembled WGS sequence"/>
</dbReference>
<dbReference type="RefSeq" id="WP_085797053.1">
    <property type="nucleotide sequence ID" value="NZ_FWFO01000003.1"/>
</dbReference>
<gene>
    <name evidence="2" type="ORF">TRL7639_03404</name>
</gene>
<dbReference type="Pfam" id="PF04390">
    <property type="entry name" value="LptE"/>
    <property type="match status" value="1"/>
</dbReference>
<sequence length="163" mass="17436">MSWFNRKILLMIPLALSACGFQPVYGTGGTGAALRGKVEVSAPDDVESYWLVQNLEERLGRSASSASDYDLAVTVLTTQQGQAITASNEITRYSIIGTADYTLTNKASGQVVASGKVDNFTGYSATGSTVETLASERDARHRLMTILADQITTQLYSTADLPT</sequence>
<feature type="signal peptide" evidence="1">
    <location>
        <begin position="1"/>
        <end position="17"/>
    </location>
</feature>